<gene>
    <name evidence="1" type="ORF">A1OE_391</name>
</gene>
<dbReference type="Proteomes" id="UP000010077">
    <property type="component" value="Chromosome"/>
</dbReference>
<organism evidence="1 2">
    <name type="scientific">Candidatus Endolissoclinum faulkneri L2</name>
    <dbReference type="NCBI Taxonomy" id="1193729"/>
    <lineage>
        <taxon>Bacteria</taxon>
        <taxon>Pseudomonadati</taxon>
        <taxon>Pseudomonadota</taxon>
        <taxon>Alphaproteobacteria</taxon>
        <taxon>Rhodospirillales</taxon>
        <taxon>Rhodospirillaceae</taxon>
        <taxon>Candidatus Endolissoclinum</taxon>
    </lineage>
</organism>
<evidence type="ECO:0000313" key="1">
    <source>
        <dbReference type="EMBL" id="AFX98586.1"/>
    </source>
</evidence>
<dbReference type="EMBL" id="CP003539">
    <property type="protein sequence ID" value="AFX98586.1"/>
    <property type="molecule type" value="Genomic_DNA"/>
</dbReference>
<proteinExistence type="predicted"/>
<dbReference type="PIRSF" id="PIRSF032131">
    <property type="entry name" value="UCP032131"/>
    <property type="match status" value="1"/>
</dbReference>
<reference evidence="1 2" key="1">
    <citation type="journal article" date="2012" name="Proc. Natl. Acad. Sci. U.S.A.">
        <title>Genome streamlining and chemical defense in a coral reef symbiosis.</title>
        <authorList>
            <person name="Kwan J.C."/>
            <person name="Donia M.S."/>
            <person name="Han A.W."/>
            <person name="Hirose E."/>
            <person name="Haygood M.G."/>
            <person name="Schmidt E.W."/>
        </authorList>
    </citation>
    <scope>NUCLEOTIDE SEQUENCE [LARGE SCALE GENOMIC DNA]</scope>
    <source>
        <strain evidence="1 2">L2</strain>
    </source>
</reference>
<dbReference type="KEGG" id="thal:A1OE_391"/>
<keyword evidence="2" id="KW-1185">Reference proteome</keyword>
<evidence type="ECO:0000313" key="2">
    <source>
        <dbReference type="Proteomes" id="UP000010077"/>
    </source>
</evidence>
<sequence length="154" mass="17705">MADKMIHYRLRCNADHEFEAWFQNSAVFEQHAECGFLSCPDCGSSNIMRAPMAPAMHTTEENRTMIKKENQSLQQQRQVLSQAAILKQQLIGLRRKIEQNCDNVGERFADEARKIYYGDSESRGIYGDTTPQEREALFDEGIEVGTIPWLRDDS</sequence>
<dbReference type="AlphaFoldDB" id="K7ZCH5"/>
<evidence type="ECO:0008006" key="3">
    <source>
        <dbReference type="Google" id="ProtNLM"/>
    </source>
</evidence>
<dbReference type="STRING" id="1193729.A1OE_391"/>
<dbReference type="Pfam" id="PF06676">
    <property type="entry name" value="DUF1178"/>
    <property type="match status" value="1"/>
</dbReference>
<dbReference type="HOGENOM" id="CLU_112041_1_0_5"/>
<accession>K7ZCH5</accession>
<name>K7ZCH5_9PROT</name>
<dbReference type="InterPro" id="IPR009562">
    <property type="entry name" value="DUF1178"/>
</dbReference>
<dbReference type="eggNOG" id="COG5319">
    <property type="taxonomic scope" value="Bacteria"/>
</dbReference>
<protein>
    <recommendedName>
        <fullName evidence="3">DUF1178 family protein</fullName>
    </recommendedName>
</protein>